<sequence>MNATDQLRSVTPLQRGLFLLLLLPSLGSALTTLIPDAAPPLQVVTERPALVFETYLADSSQYEAESRPVITEEFHFRNQGQNPVEIIELKPSCGCLAPRASANIIAPGETGRITLPVRTANEPAGIREYLVNVRYQDPKPREVTLTCRMLLPEKKLLIEPRVVMVMGQPAPDARYEVSISDFREGRAQQPLQISRVEAAPFFVKASIAGQSSGEELSQTRLSIQFTADQPPGQHRGLVSVFTSDPDYPVIQIPVVVGRRGTAAADSNSSQSAEAPHARSAPAIGRVVVNINDIS</sequence>
<dbReference type="Gene3D" id="2.60.40.10">
    <property type="entry name" value="Immunoglobulins"/>
    <property type="match status" value="1"/>
</dbReference>
<accession>A0A5C6M4V4</accession>
<evidence type="ECO:0008006" key="3">
    <source>
        <dbReference type="Google" id="ProtNLM"/>
    </source>
</evidence>
<dbReference type="PANTHER" id="PTHR37833:SF1">
    <property type="entry name" value="SIGNAL PEPTIDE PROTEIN"/>
    <property type="match status" value="1"/>
</dbReference>
<protein>
    <recommendedName>
        <fullName evidence="3">DUF1573 domain-containing protein</fullName>
    </recommendedName>
</protein>
<gene>
    <name evidence="1" type="ORF">E3A20_12450</name>
</gene>
<keyword evidence="2" id="KW-1185">Reference proteome</keyword>
<dbReference type="InterPro" id="IPR013783">
    <property type="entry name" value="Ig-like_fold"/>
</dbReference>
<dbReference type="Proteomes" id="UP000321083">
    <property type="component" value="Unassembled WGS sequence"/>
</dbReference>
<reference evidence="1 2" key="2">
    <citation type="submission" date="2019-08" db="EMBL/GenBank/DDBJ databases">
        <authorList>
            <person name="Henke P."/>
        </authorList>
    </citation>
    <scope>NUCLEOTIDE SEQUENCE [LARGE SCALE GENOMIC DNA]</scope>
    <source>
        <strain evidence="1">Phe10_nw2017</strain>
    </source>
</reference>
<reference evidence="1 2" key="1">
    <citation type="submission" date="2019-08" db="EMBL/GenBank/DDBJ databases">
        <title>100 year-old enigma solved: identification of Planctomyces bekefii, the type genus and species of the phylum Planctomycetes.</title>
        <authorList>
            <person name="Svetlana D.N."/>
            <person name="Overmann J."/>
        </authorList>
    </citation>
    <scope>NUCLEOTIDE SEQUENCE [LARGE SCALE GENOMIC DNA]</scope>
    <source>
        <strain evidence="1">Phe10_nw2017</strain>
    </source>
</reference>
<dbReference type="PANTHER" id="PTHR37833">
    <property type="entry name" value="LIPOPROTEIN-RELATED"/>
    <property type="match status" value="1"/>
</dbReference>
<proteinExistence type="predicted"/>
<name>A0A5C6M4V4_9PLAN</name>
<evidence type="ECO:0000313" key="1">
    <source>
        <dbReference type="EMBL" id="TWW09628.1"/>
    </source>
</evidence>
<organism evidence="1 2">
    <name type="scientific">Planctomyces bekefii</name>
    <dbReference type="NCBI Taxonomy" id="1653850"/>
    <lineage>
        <taxon>Bacteria</taxon>
        <taxon>Pseudomonadati</taxon>
        <taxon>Planctomycetota</taxon>
        <taxon>Planctomycetia</taxon>
        <taxon>Planctomycetales</taxon>
        <taxon>Planctomycetaceae</taxon>
        <taxon>Planctomyces</taxon>
    </lineage>
</organism>
<dbReference type="Pfam" id="PF07610">
    <property type="entry name" value="DUF1573"/>
    <property type="match status" value="1"/>
</dbReference>
<evidence type="ECO:0000313" key="2">
    <source>
        <dbReference type="Proteomes" id="UP000321083"/>
    </source>
</evidence>
<feature type="non-terminal residue" evidence="1">
    <location>
        <position position="294"/>
    </location>
</feature>
<comment type="caution">
    <text evidence="1">The sequence shown here is derived from an EMBL/GenBank/DDBJ whole genome shotgun (WGS) entry which is preliminary data.</text>
</comment>
<dbReference type="InterPro" id="IPR011467">
    <property type="entry name" value="DUF1573"/>
</dbReference>
<dbReference type="EMBL" id="SRHE01000221">
    <property type="protein sequence ID" value="TWW09628.1"/>
    <property type="molecule type" value="Genomic_DNA"/>
</dbReference>
<dbReference type="AlphaFoldDB" id="A0A5C6M4V4"/>